<protein>
    <submittedName>
        <fullName evidence="1">Uncharacterized protein</fullName>
    </submittedName>
</protein>
<proteinExistence type="predicted"/>
<dbReference type="Proteomes" id="UP000322873">
    <property type="component" value="Unassembled WGS sequence"/>
</dbReference>
<sequence length="116" mass="12900">MILRLRDVSLPGVGLRSRSLGPSKLFYVRELKVSSARGGEFQDPPVLRNKYNFFTQALPFTANSLSINKQAFTSTSEAEHEPEGSLATSNSIACSISYMHYGADKAARVRWQHHQA</sequence>
<gene>
    <name evidence="1" type="ORF">EYC84_000303</name>
</gene>
<evidence type="ECO:0000313" key="2">
    <source>
        <dbReference type="Proteomes" id="UP000322873"/>
    </source>
</evidence>
<comment type="caution">
    <text evidence="1">The sequence shown here is derived from an EMBL/GenBank/DDBJ whole genome shotgun (WGS) entry which is preliminary data.</text>
</comment>
<evidence type="ECO:0000313" key="1">
    <source>
        <dbReference type="EMBL" id="KAA8570922.1"/>
    </source>
</evidence>
<dbReference type="AlphaFoldDB" id="A0A5M9JSZ8"/>
<keyword evidence="2" id="KW-1185">Reference proteome</keyword>
<accession>A0A5M9JSZ8</accession>
<name>A0A5M9JSZ8_MONFR</name>
<organism evidence="1 2">
    <name type="scientific">Monilinia fructicola</name>
    <name type="common">Brown rot fungus</name>
    <name type="synonym">Ciboria fructicola</name>
    <dbReference type="NCBI Taxonomy" id="38448"/>
    <lineage>
        <taxon>Eukaryota</taxon>
        <taxon>Fungi</taxon>
        <taxon>Dikarya</taxon>
        <taxon>Ascomycota</taxon>
        <taxon>Pezizomycotina</taxon>
        <taxon>Leotiomycetes</taxon>
        <taxon>Helotiales</taxon>
        <taxon>Sclerotiniaceae</taxon>
        <taxon>Monilinia</taxon>
    </lineage>
</organism>
<reference evidence="1 2" key="1">
    <citation type="submission" date="2019-06" db="EMBL/GenBank/DDBJ databases">
        <title>Genome Sequence of the Brown Rot Fungal Pathogen Monilinia fructicola.</title>
        <authorList>
            <person name="De Miccolis Angelini R.M."/>
            <person name="Landi L."/>
            <person name="Abate D."/>
            <person name="Pollastro S."/>
            <person name="Romanazzi G."/>
            <person name="Faretra F."/>
        </authorList>
    </citation>
    <scope>NUCLEOTIDE SEQUENCE [LARGE SCALE GENOMIC DNA]</scope>
    <source>
        <strain evidence="1 2">Mfrc123</strain>
    </source>
</reference>
<dbReference type="EMBL" id="VICG01000006">
    <property type="protein sequence ID" value="KAA8570922.1"/>
    <property type="molecule type" value="Genomic_DNA"/>
</dbReference>